<accession>A0AB37QVG3</accession>
<sequence>MHWKCGESDWQWGAGINHLYGEKLKKRKIISSQYIHKILKTIQIHCYLEKILEALIPVLRFSTQLENLSRIGLSQHLRLRLLNNPQTRGQQTI</sequence>
<gene>
    <name evidence="1" type="ORF">ALP74_200505</name>
</gene>
<organism evidence="1 2">
    <name type="scientific">Pseudomonas coronafaciens pv. garcae</name>
    <dbReference type="NCBI Taxonomy" id="251653"/>
    <lineage>
        <taxon>Bacteria</taxon>
        <taxon>Pseudomonadati</taxon>
        <taxon>Pseudomonadota</taxon>
        <taxon>Gammaproteobacteria</taxon>
        <taxon>Pseudomonadales</taxon>
        <taxon>Pseudomonadaceae</taxon>
        <taxon>Pseudomonas</taxon>
        <taxon>Pseudomonas coronafaciens</taxon>
    </lineage>
</organism>
<evidence type="ECO:0000313" key="2">
    <source>
        <dbReference type="Proteomes" id="UP000272613"/>
    </source>
</evidence>
<evidence type="ECO:0000313" key="1">
    <source>
        <dbReference type="EMBL" id="RMS04077.1"/>
    </source>
</evidence>
<dbReference type="AlphaFoldDB" id="A0AB37QVG3"/>
<dbReference type="EMBL" id="RBSH01000087">
    <property type="protein sequence ID" value="RMS04077.1"/>
    <property type="molecule type" value="Genomic_DNA"/>
</dbReference>
<protein>
    <submittedName>
        <fullName evidence="1">Uncharacterized protein</fullName>
    </submittedName>
</protein>
<comment type="caution">
    <text evidence="1">The sequence shown here is derived from an EMBL/GenBank/DDBJ whole genome shotgun (WGS) entry which is preliminary data.</text>
</comment>
<reference evidence="1 2" key="1">
    <citation type="submission" date="2018-08" db="EMBL/GenBank/DDBJ databases">
        <title>Recombination of ecologically and evolutionarily significant loci maintains genetic cohesion in the Pseudomonas syringae species complex.</title>
        <authorList>
            <person name="Dillon M."/>
            <person name="Thakur S."/>
            <person name="Almeida R.N.D."/>
            <person name="Weir B.S."/>
            <person name="Guttman D.S."/>
        </authorList>
    </citation>
    <scope>NUCLEOTIDE SEQUENCE [LARGE SCALE GENOMIC DNA]</scope>
    <source>
        <strain evidence="1 2">ICMP 5019</strain>
    </source>
</reference>
<dbReference type="Proteomes" id="UP000272613">
    <property type="component" value="Unassembled WGS sequence"/>
</dbReference>
<proteinExistence type="predicted"/>
<name>A0AB37QVG3_9PSED</name>